<organism evidence="1 2">
    <name type="scientific">Alicyclobacillus macrosporangiidus</name>
    <dbReference type="NCBI Taxonomy" id="392015"/>
    <lineage>
        <taxon>Bacteria</taxon>
        <taxon>Bacillati</taxon>
        <taxon>Bacillota</taxon>
        <taxon>Bacilli</taxon>
        <taxon>Bacillales</taxon>
        <taxon>Alicyclobacillaceae</taxon>
        <taxon>Alicyclobacillus</taxon>
    </lineage>
</organism>
<dbReference type="AlphaFoldDB" id="A0A1I7LBU6"/>
<accession>A0A1I7LBU6</accession>
<proteinExistence type="predicted"/>
<evidence type="ECO:0000313" key="1">
    <source>
        <dbReference type="EMBL" id="SFV06994.1"/>
    </source>
</evidence>
<protein>
    <submittedName>
        <fullName evidence="1">Uncharacterized protein</fullName>
    </submittedName>
</protein>
<evidence type="ECO:0000313" key="2">
    <source>
        <dbReference type="Proteomes" id="UP000183508"/>
    </source>
</evidence>
<keyword evidence="2" id="KW-1185">Reference proteome</keyword>
<sequence>MFEYELAEEALQDAHETVKIIRAHWAQMPPKLRTGIKFEEPEIDLREP</sequence>
<reference evidence="2" key="1">
    <citation type="submission" date="2016-10" db="EMBL/GenBank/DDBJ databases">
        <authorList>
            <person name="Varghese N."/>
        </authorList>
    </citation>
    <scope>NUCLEOTIDE SEQUENCE [LARGE SCALE GENOMIC DNA]</scope>
    <source>
        <strain evidence="2">DSM 17980</strain>
    </source>
</reference>
<gene>
    <name evidence="1" type="ORF">SAMN05421543_1331</name>
</gene>
<dbReference type="EMBL" id="FPBV01000033">
    <property type="protein sequence ID" value="SFV06994.1"/>
    <property type="molecule type" value="Genomic_DNA"/>
</dbReference>
<name>A0A1I7LBU6_9BACL</name>
<dbReference type="Proteomes" id="UP000183508">
    <property type="component" value="Unassembled WGS sequence"/>
</dbReference>